<dbReference type="RefSeq" id="WP_110550394.1">
    <property type="nucleotide sequence ID" value="NZ_JACIBU010000001.1"/>
</dbReference>
<dbReference type="CDD" id="cd02440">
    <property type="entry name" value="AdoMet_MTases"/>
    <property type="match status" value="1"/>
</dbReference>
<dbReference type="Pfam" id="PF00398">
    <property type="entry name" value="RrnaAD"/>
    <property type="match status" value="1"/>
</dbReference>
<dbReference type="GO" id="GO:0008168">
    <property type="term" value="F:methyltransferase activity"/>
    <property type="evidence" value="ECO:0007669"/>
    <property type="project" value="UniProtKB-KW"/>
</dbReference>
<comment type="caution">
    <text evidence="5">The sequence shown here is derived from an EMBL/GenBank/DDBJ whole genome shotgun (WGS) entry which is preliminary data.</text>
</comment>
<reference evidence="5 6" key="1">
    <citation type="submission" date="2018-06" db="EMBL/GenBank/DDBJ databases">
        <title>Draft genome sequence of Modestobacter versicolor CP153-2.</title>
        <authorList>
            <person name="Gundlapally S.R."/>
        </authorList>
    </citation>
    <scope>NUCLEOTIDE SEQUENCE [LARGE SCALE GENOMIC DNA]</scope>
    <source>
        <strain evidence="5 6">CP153-2</strain>
    </source>
</reference>
<organism evidence="5 6">
    <name type="scientific">Modestobacter versicolor</name>
    <dbReference type="NCBI Taxonomy" id="429133"/>
    <lineage>
        <taxon>Bacteria</taxon>
        <taxon>Bacillati</taxon>
        <taxon>Actinomycetota</taxon>
        <taxon>Actinomycetes</taxon>
        <taxon>Geodermatophilales</taxon>
        <taxon>Geodermatophilaceae</taxon>
        <taxon>Modestobacter</taxon>
    </lineage>
</organism>
<name>A0A323VKA5_9ACTN</name>
<dbReference type="SUPFAM" id="SSF53335">
    <property type="entry name" value="S-adenosyl-L-methionine-dependent methyltransferases"/>
    <property type="match status" value="1"/>
</dbReference>
<evidence type="ECO:0000256" key="2">
    <source>
        <dbReference type="ARBA" id="ARBA00022679"/>
    </source>
</evidence>
<evidence type="ECO:0000256" key="1">
    <source>
        <dbReference type="ARBA" id="ARBA00022603"/>
    </source>
</evidence>
<keyword evidence="1 5" id="KW-0489">Methyltransferase</keyword>
<dbReference type="InterPro" id="IPR029063">
    <property type="entry name" value="SAM-dependent_MTases_sf"/>
</dbReference>
<evidence type="ECO:0000313" key="6">
    <source>
        <dbReference type="Proteomes" id="UP000247602"/>
    </source>
</evidence>
<proteinExistence type="predicted"/>
<keyword evidence="2 5" id="KW-0808">Transferase</keyword>
<evidence type="ECO:0000313" key="5">
    <source>
        <dbReference type="EMBL" id="PZA23246.1"/>
    </source>
</evidence>
<sequence length="178" mass="19160">MTVGAVAASGRPLTRAAIAPVSSSAAVVVELGPGTGAMTGPITERLASGGRQLAIEVNTRLAARLSTQHPAVEVVQADAVDLRAVLTERGIADVDVIVSGLPWAAFPARQQEHLLDAVVDSLSPDGVFTTFAYVHTRWTPAARRFRRDLEARFEEVIIGRTVWRNLPPALVYYARRPR</sequence>
<dbReference type="OrthoDB" id="3528482at2"/>
<evidence type="ECO:0000256" key="3">
    <source>
        <dbReference type="ARBA" id="ARBA00022691"/>
    </source>
</evidence>
<accession>A0A323VKA5</accession>
<dbReference type="GO" id="GO:0003723">
    <property type="term" value="F:RNA binding"/>
    <property type="evidence" value="ECO:0007669"/>
    <property type="project" value="UniProtKB-KW"/>
</dbReference>
<evidence type="ECO:0000256" key="4">
    <source>
        <dbReference type="ARBA" id="ARBA00022884"/>
    </source>
</evidence>
<dbReference type="InterPro" id="IPR001737">
    <property type="entry name" value="KsgA/Erm"/>
</dbReference>
<keyword evidence="4" id="KW-0694">RNA-binding</keyword>
<dbReference type="Gene3D" id="3.40.50.150">
    <property type="entry name" value="Vaccinia Virus protein VP39"/>
    <property type="match status" value="1"/>
</dbReference>
<keyword evidence="6" id="KW-1185">Reference proteome</keyword>
<dbReference type="AlphaFoldDB" id="A0A323VKA5"/>
<protein>
    <submittedName>
        <fullName evidence="5">SAM-dependent methyltransferase</fullName>
    </submittedName>
</protein>
<gene>
    <name evidence="5" type="ORF">DMO24_00870</name>
</gene>
<dbReference type="EMBL" id="QKNV01000009">
    <property type="protein sequence ID" value="PZA23246.1"/>
    <property type="molecule type" value="Genomic_DNA"/>
</dbReference>
<dbReference type="GO" id="GO:0032259">
    <property type="term" value="P:methylation"/>
    <property type="evidence" value="ECO:0007669"/>
    <property type="project" value="UniProtKB-KW"/>
</dbReference>
<dbReference type="Proteomes" id="UP000247602">
    <property type="component" value="Unassembled WGS sequence"/>
</dbReference>
<keyword evidence="3" id="KW-0949">S-adenosyl-L-methionine</keyword>